<dbReference type="EMBL" id="CM037617">
    <property type="protein sequence ID" value="KAH8004353.1"/>
    <property type="molecule type" value="Genomic_DNA"/>
</dbReference>
<comment type="caution">
    <text evidence="1">The sequence shown here is derived from an EMBL/GenBank/DDBJ whole genome shotgun (WGS) entry which is preliminary data.</text>
</comment>
<evidence type="ECO:0000313" key="1">
    <source>
        <dbReference type="EMBL" id="KAH8004353.1"/>
    </source>
</evidence>
<reference evidence="1" key="1">
    <citation type="submission" date="2021-08" db="EMBL/GenBank/DDBJ databases">
        <title>The first chromosome-level gecko genome reveals the dynamic sex chromosomes of Neotropical dwarf geckos (Sphaerodactylidae: Sphaerodactylus).</title>
        <authorList>
            <person name="Pinto B.J."/>
            <person name="Keating S.E."/>
            <person name="Gamble T."/>
        </authorList>
    </citation>
    <scope>NUCLEOTIDE SEQUENCE</scope>
    <source>
        <strain evidence="1">TG3544</strain>
    </source>
</reference>
<proteinExistence type="predicted"/>
<gene>
    <name evidence="1" type="ORF">K3G42_008489</name>
</gene>
<name>A0ACB8FG94_9SAUR</name>
<evidence type="ECO:0000313" key="2">
    <source>
        <dbReference type="Proteomes" id="UP000827872"/>
    </source>
</evidence>
<organism evidence="1 2">
    <name type="scientific">Sphaerodactylus townsendi</name>
    <dbReference type="NCBI Taxonomy" id="933632"/>
    <lineage>
        <taxon>Eukaryota</taxon>
        <taxon>Metazoa</taxon>
        <taxon>Chordata</taxon>
        <taxon>Craniata</taxon>
        <taxon>Vertebrata</taxon>
        <taxon>Euteleostomi</taxon>
        <taxon>Lepidosauria</taxon>
        <taxon>Squamata</taxon>
        <taxon>Bifurcata</taxon>
        <taxon>Gekkota</taxon>
        <taxon>Sphaerodactylidae</taxon>
        <taxon>Sphaerodactylus</taxon>
    </lineage>
</organism>
<accession>A0ACB8FG94</accession>
<keyword evidence="2" id="KW-1185">Reference proteome</keyword>
<dbReference type="Proteomes" id="UP000827872">
    <property type="component" value="Linkage Group LG04"/>
</dbReference>
<protein>
    <submittedName>
        <fullName evidence="1">Uncharacterized protein</fullName>
    </submittedName>
</protein>
<sequence>MGDTAAPQAPALLGAPRVHSAIVERLRARIAVCRQHHLDCAGRYERGRAETSEREREGTRHLLRLVQQQHGQAARKGAKHAKAAAAGNPCATAPPPADHYHQPLLGDGALGGRNGVEQGPAAGGEQRNPALVAIEIFTSDVLSFFCLDGSQLQSLNAGIAHVPLEYRGALFHAKAGSEPFTCNICIDLVRVRMKRTIPIDNTRTGAAFQLEGFALLPAHANSFPRVPKSFHADQFSEGCGAVSAAFSHAAFERLERKLFPIDFFTTLFCMAF</sequence>